<dbReference type="Proteomes" id="UP001152622">
    <property type="component" value="Chromosome 24"/>
</dbReference>
<evidence type="ECO:0000313" key="7">
    <source>
        <dbReference type="Proteomes" id="UP001152622"/>
    </source>
</evidence>
<evidence type="ECO:0000313" key="6">
    <source>
        <dbReference type="EMBL" id="KAJ8333195.1"/>
    </source>
</evidence>
<feature type="compositionally biased region" description="Low complexity" evidence="4">
    <location>
        <begin position="10"/>
        <end position="22"/>
    </location>
</feature>
<dbReference type="PANTHER" id="PTHR47147:SF1">
    <property type="entry name" value="SYNCOILIN"/>
    <property type="match status" value="1"/>
</dbReference>
<dbReference type="SUPFAM" id="SSF64593">
    <property type="entry name" value="Intermediate filament protein, coiled coil region"/>
    <property type="match status" value="1"/>
</dbReference>
<evidence type="ECO:0000256" key="1">
    <source>
        <dbReference type="ARBA" id="ARBA00022754"/>
    </source>
</evidence>
<dbReference type="EMBL" id="JAINUF010000024">
    <property type="protein sequence ID" value="KAJ8333195.1"/>
    <property type="molecule type" value="Genomic_DNA"/>
</dbReference>
<comment type="caution">
    <text evidence="6">The sequence shown here is derived from an EMBL/GenBank/DDBJ whole genome shotgun (WGS) entry which is preliminary data.</text>
</comment>
<dbReference type="Gene3D" id="1.20.5.170">
    <property type="match status" value="1"/>
</dbReference>
<dbReference type="PANTHER" id="PTHR47147">
    <property type="entry name" value="SYNCOILIN"/>
    <property type="match status" value="1"/>
</dbReference>
<keyword evidence="7" id="KW-1185">Reference proteome</keyword>
<dbReference type="InterPro" id="IPR039008">
    <property type="entry name" value="IF_rod_dom"/>
</dbReference>
<feature type="coiled-coil region" evidence="3">
    <location>
        <begin position="315"/>
        <end position="381"/>
    </location>
</feature>
<evidence type="ECO:0000256" key="3">
    <source>
        <dbReference type="SAM" id="Coils"/>
    </source>
</evidence>
<dbReference type="AlphaFoldDB" id="A0A9Q1IAC2"/>
<evidence type="ECO:0000259" key="5">
    <source>
        <dbReference type="Pfam" id="PF00038"/>
    </source>
</evidence>
<organism evidence="6 7">
    <name type="scientific">Synaphobranchus kaupii</name>
    <name type="common">Kaup's arrowtooth eel</name>
    <dbReference type="NCBI Taxonomy" id="118154"/>
    <lineage>
        <taxon>Eukaryota</taxon>
        <taxon>Metazoa</taxon>
        <taxon>Chordata</taxon>
        <taxon>Craniata</taxon>
        <taxon>Vertebrata</taxon>
        <taxon>Euteleostomi</taxon>
        <taxon>Actinopterygii</taxon>
        <taxon>Neopterygii</taxon>
        <taxon>Teleostei</taxon>
        <taxon>Anguilliformes</taxon>
        <taxon>Synaphobranchidae</taxon>
        <taxon>Synaphobranchus</taxon>
    </lineage>
</organism>
<feature type="domain" description="IF rod" evidence="5">
    <location>
        <begin position="130"/>
        <end position="390"/>
    </location>
</feature>
<sequence>MHRKSSQGTHAQHQQHLQLLEQVMETPESSEPLQVKEEEEDEEEQVNHADSAESQSDQCGKGAGPDFERQIDEACPLTPERVSEVLSQIERRVKEVVSHMEGCLEGAGPRLEGCIGQVGRLELQRDALVAQLLQLELPMAQAVQTLRAELGVARDRLARAELGKRSLQEQVRQVKRRLFLVARDCIQSQVTLATRQHEVAQFAITQEELTAQIQGLAEEASQLQEDQQEQLRAAQEQVRTAGRRRRPCSDLTYNRRVSMEIQEYLKGGVLALERRYEPRLLALLRRRQWGEEALRRHREEALDLRAHIGPLSEELQALELQRVCLEERVALMERERDENVAQYRETLEVLEQGLRDLRTEVQVQKKTNEEMENLKTSLTKELDVHRRFVEAYGTLRIPTRERSEIGSCETLRR</sequence>
<dbReference type="OrthoDB" id="8842296at2759"/>
<keyword evidence="2 3" id="KW-0175">Coiled coil</keyword>
<protein>
    <recommendedName>
        <fullName evidence="5">IF rod domain-containing protein</fullName>
    </recommendedName>
</protein>
<reference evidence="6" key="1">
    <citation type="journal article" date="2023" name="Science">
        <title>Genome structures resolve the early diversification of teleost fishes.</title>
        <authorList>
            <person name="Parey E."/>
            <person name="Louis A."/>
            <person name="Montfort J."/>
            <person name="Bouchez O."/>
            <person name="Roques C."/>
            <person name="Iampietro C."/>
            <person name="Lluch J."/>
            <person name="Castinel A."/>
            <person name="Donnadieu C."/>
            <person name="Desvignes T."/>
            <person name="Floi Bucao C."/>
            <person name="Jouanno E."/>
            <person name="Wen M."/>
            <person name="Mejri S."/>
            <person name="Dirks R."/>
            <person name="Jansen H."/>
            <person name="Henkel C."/>
            <person name="Chen W.J."/>
            <person name="Zahm M."/>
            <person name="Cabau C."/>
            <person name="Klopp C."/>
            <person name="Thompson A.W."/>
            <person name="Robinson-Rechavi M."/>
            <person name="Braasch I."/>
            <person name="Lecointre G."/>
            <person name="Bobe J."/>
            <person name="Postlethwait J.H."/>
            <person name="Berthelot C."/>
            <person name="Roest Crollius H."/>
            <person name="Guiguen Y."/>
        </authorList>
    </citation>
    <scope>NUCLEOTIDE SEQUENCE</scope>
    <source>
        <strain evidence="6">WJC10195</strain>
    </source>
</reference>
<feature type="region of interest" description="Disordered" evidence="4">
    <location>
        <begin position="1"/>
        <end position="68"/>
    </location>
</feature>
<name>A0A9Q1IAC2_SYNKA</name>
<dbReference type="InterPro" id="IPR027702">
    <property type="entry name" value="Syncoilin"/>
</dbReference>
<accession>A0A9Q1IAC2</accession>
<keyword evidence="1" id="KW-0403">Intermediate filament</keyword>
<gene>
    <name evidence="6" type="ORF">SKAU_G00420910</name>
</gene>
<dbReference type="GO" id="GO:0005882">
    <property type="term" value="C:intermediate filament"/>
    <property type="evidence" value="ECO:0007669"/>
    <property type="project" value="UniProtKB-KW"/>
</dbReference>
<proteinExistence type="predicted"/>
<feature type="coiled-coil region" evidence="3">
    <location>
        <begin position="206"/>
        <end position="244"/>
    </location>
</feature>
<dbReference type="Pfam" id="PF00038">
    <property type="entry name" value="Filament"/>
    <property type="match status" value="1"/>
</dbReference>
<evidence type="ECO:0000256" key="2">
    <source>
        <dbReference type="ARBA" id="ARBA00023054"/>
    </source>
</evidence>
<evidence type="ECO:0000256" key="4">
    <source>
        <dbReference type="SAM" id="MobiDB-lite"/>
    </source>
</evidence>